<organism evidence="10 11">
    <name type="scientific">Rhynchophorus ferrugineus</name>
    <name type="common">Red palm weevil</name>
    <name type="synonym">Curculio ferrugineus</name>
    <dbReference type="NCBI Taxonomy" id="354439"/>
    <lineage>
        <taxon>Eukaryota</taxon>
        <taxon>Metazoa</taxon>
        <taxon>Ecdysozoa</taxon>
        <taxon>Arthropoda</taxon>
        <taxon>Hexapoda</taxon>
        <taxon>Insecta</taxon>
        <taxon>Pterygota</taxon>
        <taxon>Neoptera</taxon>
        <taxon>Endopterygota</taxon>
        <taxon>Coleoptera</taxon>
        <taxon>Polyphaga</taxon>
        <taxon>Cucujiformia</taxon>
        <taxon>Curculionidae</taxon>
        <taxon>Dryophthorinae</taxon>
        <taxon>Rhynchophorus</taxon>
    </lineage>
</organism>
<dbReference type="PROSITE" id="PS50157">
    <property type="entry name" value="ZINC_FINGER_C2H2_2"/>
    <property type="match status" value="5"/>
</dbReference>
<evidence type="ECO:0000256" key="4">
    <source>
        <dbReference type="ARBA" id="ARBA00022771"/>
    </source>
</evidence>
<dbReference type="GO" id="GO:0005634">
    <property type="term" value="C:nucleus"/>
    <property type="evidence" value="ECO:0007669"/>
    <property type="project" value="UniProtKB-SubCell"/>
</dbReference>
<dbReference type="InterPro" id="IPR013087">
    <property type="entry name" value="Znf_C2H2_type"/>
</dbReference>
<keyword evidence="6" id="KW-0238">DNA-binding</keyword>
<feature type="domain" description="C2H2-type" evidence="9">
    <location>
        <begin position="90"/>
        <end position="117"/>
    </location>
</feature>
<dbReference type="OrthoDB" id="9411774at2759"/>
<evidence type="ECO:0000256" key="3">
    <source>
        <dbReference type="ARBA" id="ARBA00022737"/>
    </source>
</evidence>
<reference evidence="10" key="1">
    <citation type="submission" date="2020-08" db="EMBL/GenBank/DDBJ databases">
        <title>Genome sequencing and assembly of the red palm weevil Rhynchophorus ferrugineus.</title>
        <authorList>
            <person name="Dias G.B."/>
            <person name="Bergman C.M."/>
            <person name="Manee M."/>
        </authorList>
    </citation>
    <scope>NUCLEOTIDE SEQUENCE</scope>
    <source>
        <strain evidence="10">AA-2017</strain>
        <tissue evidence="10">Whole larva</tissue>
    </source>
</reference>
<dbReference type="AlphaFoldDB" id="A0A834IFD5"/>
<dbReference type="InterPro" id="IPR036236">
    <property type="entry name" value="Znf_C2H2_sf"/>
</dbReference>
<name>A0A834IFD5_RHYFE</name>
<comment type="caution">
    <text evidence="10">The sequence shown here is derived from an EMBL/GenBank/DDBJ whole genome shotgun (WGS) entry which is preliminary data.</text>
</comment>
<dbReference type="GO" id="GO:0010468">
    <property type="term" value="P:regulation of gene expression"/>
    <property type="evidence" value="ECO:0007669"/>
    <property type="project" value="TreeGrafter"/>
</dbReference>
<dbReference type="GO" id="GO:0003677">
    <property type="term" value="F:DNA binding"/>
    <property type="evidence" value="ECO:0007669"/>
    <property type="project" value="UniProtKB-KW"/>
</dbReference>
<dbReference type="Proteomes" id="UP000625711">
    <property type="component" value="Unassembled WGS sequence"/>
</dbReference>
<dbReference type="PANTHER" id="PTHR16515:SF49">
    <property type="entry name" value="GASTRULA ZINC FINGER PROTEIN XLCGF49.1-LIKE-RELATED"/>
    <property type="match status" value="1"/>
</dbReference>
<dbReference type="InterPro" id="IPR050331">
    <property type="entry name" value="Zinc_finger"/>
</dbReference>
<dbReference type="Gene3D" id="3.30.160.60">
    <property type="entry name" value="Classic Zinc Finger"/>
    <property type="match status" value="4"/>
</dbReference>
<proteinExistence type="predicted"/>
<comment type="subcellular location">
    <subcellularLocation>
        <location evidence="1">Nucleus</location>
    </subcellularLocation>
</comment>
<dbReference type="SUPFAM" id="SSF57667">
    <property type="entry name" value="beta-beta-alpha zinc fingers"/>
    <property type="match status" value="3"/>
</dbReference>
<evidence type="ECO:0000256" key="8">
    <source>
        <dbReference type="PROSITE-ProRule" id="PRU00042"/>
    </source>
</evidence>
<evidence type="ECO:0000256" key="6">
    <source>
        <dbReference type="ARBA" id="ARBA00023125"/>
    </source>
</evidence>
<sequence length="239" mass="28386">MDIANHRRKLNKDSMNVVPASCKVKLASGRMQYNCDFCDKSFQKCYNLTRHRTTHTKVNRHCCDLCDKKFRLNSNLSRHIKEYYRNLRRFVCPTCPMVFKNKNTRDQHVNTHTDSRLFICDACGKSFRHGSSLYVHKPYVVKRFGENNLNELYLIHSGYKQFKCDQCSMDFRQKHELKRHSKCHDTVVCDRCGIYFGQARSLSVYRRKCKQSLKHCAGQLLLDHHIYTHNSCHCYIFLK</sequence>
<evidence type="ECO:0000256" key="5">
    <source>
        <dbReference type="ARBA" id="ARBA00022833"/>
    </source>
</evidence>
<evidence type="ECO:0000259" key="9">
    <source>
        <dbReference type="PROSITE" id="PS50157"/>
    </source>
</evidence>
<dbReference type="EMBL" id="JAACXV010000339">
    <property type="protein sequence ID" value="KAF7279800.1"/>
    <property type="molecule type" value="Genomic_DNA"/>
</dbReference>
<accession>A0A834IFD5</accession>
<evidence type="ECO:0000256" key="7">
    <source>
        <dbReference type="ARBA" id="ARBA00023242"/>
    </source>
</evidence>
<keyword evidence="5" id="KW-0862">Zinc</keyword>
<keyword evidence="2" id="KW-0479">Metal-binding</keyword>
<keyword evidence="11" id="KW-1185">Reference proteome</keyword>
<feature type="domain" description="C2H2-type" evidence="9">
    <location>
        <begin position="118"/>
        <end position="148"/>
    </location>
</feature>
<evidence type="ECO:0000256" key="1">
    <source>
        <dbReference type="ARBA" id="ARBA00004123"/>
    </source>
</evidence>
<feature type="domain" description="C2H2-type" evidence="9">
    <location>
        <begin position="61"/>
        <end position="89"/>
    </location>
</feature>
<dbReference type="SMART" id="SM00355">
    <property type="entry name" value="ZnF_C2H2"/>
    <property type="match status" value="5"/>
</dbReference>
<evidence type="ECO:0000256" key="2">
    <source>
        <dbReference type="ARBA" id="ARBA00022723"/>
    </source>
</evidence>
<dbReference type="GO" id="GO:0008270">
    <property type="term" value="F:zinc ion binding"/>
    <property type="evidence" value="ECO:0007669"/>
    <property type="project" value="UniProtKB-KW"/>
</dbReference>
<feature type="domain" description="C2H2-type" evidence="9">
    <location>
        <begin position="33"/>
        <end position="60"/>
    </location>
</feature>
<keyword evidence="7" id="KW-0539">Nucleus</keyword>
<evidence type="ECO:0000313" key="10">
    <source>
        <dbReference type="EMBL" id="KAF7279800.1"/>
    </source>
</evidence>
<protein>
    <recommendedName>
        <fullName evidence="9">C2H2-type domain-containing protein</fullName>
    </recommendedName>
</protein>
<evidence type="ECO:0000313" key="11">
    <source>
        <dbReference type="Proteomes" id="UP000625711"/>
    </source>
</evidence>
<feature type="domain" description="C2H2-type" evidence="9">
    <location>
        <begin position="162"/>
        <end position="184"/>
    </location>
</feature>
<dbReference type="PROSITE" id="PS00028">
    <property type="entry name" value="ZINC_FINGER_C2H2_1"/>
    <property type="match status" value="3"/>
</dbReference>
<keyword evidence="4 8" id="KW-0863">Zinc-finger</keyword>
<dbReference type="PANTHER" id="PTHR16515">
    <property type="entry name" value="PR DOMAIN ZINC FINGER PROTEIN"/>
    <property type="match status" value="1"/>
</dbReference>
<dbReference type="Pfam" id="PF00096">
    <property type="entry name" value="zf-C2H2"/>
    <property type="match status" value="3"/>
</dbReference>
<keyword evidence="3" id="KW-0677">Repeat</keyword>
<gene>
    <name evidence="10" type="ORF">GWI33_006724</name>
</gene>